<dbReference type="SUPFAM" id="SSF56349">
    <property type="entry name" value="DNA breaking-rejoining enzymes"/>
    <property type="match status" value="1"/>
</dbReference>
<comment type="caution">
    <text evidence="2">The sequence shown here is derived from an EMBL/GenBank/DDBJ whole genome shotgun (WGS) entry which is preliminary data.</text>
</comment>
<evidence type="ECO:0000313" key="2">
    <source>
        <dbReference type="EMBL" id="MET4583757.1"/>
    </source>
</evidence>
<proteinExistence type="predicted"/>
<evidence type="ECO:0000256" key="1">
    <source>
        <dbReference type="ARBA" id="ARBA00023172"/>
    </source>
</evidence>
<dbReference type="InterPro" id="IPR013762">
    <property type="entry name" value="Integrase-like_cat_sf"/>
</dbReference>
<keyword evidence="3" id="KW-1185">Reference proteome</keyword>
<name>A0ABV2QRR8_9MICO</name>
<accession>A0ABV2QRR8</accession>
<dbReference type="Proteomes" id="UP001549257">
    <property type="component" value="Unassembled WGS sequence"/>
</dbReference>
<organism evidence="2 3">
    <name type="scientific">Conyzicola nivalis</name>
    <dbReference type="NCBI Taxonomy" id="1477021"/>
    <lineage>
        <taxon>Bacteria</taxon>
        <taxon>Bacillati</taxon>
        <taxon>Actinomycetota</taxon>
        <taxon>Actinomycetes</taxon>
        <taxon>Micrococcales</taxon>
        <taxon>Microbacteriaceae</taxon>
        <taxon>Conyzicola</taxon>
    </lineage>
</organism>
<keyword evidence="1" id="KW-0233">DNA recombination</keyword>
<dbReference type="Gene3D" id="1.10.443.10">
    <property type="entry name" value="Intergrase catalytic core"/>
    <property type="match status" value="1"/>
</dbReference>
<sequence>MNYTPRIDEQAWTPIRDFIYTAVAACAGKTAYADHDLYQASTGLASWARSATDLPLSEELFAPSAIEDFVRRGLPAYSPASRGNRRSILLRMSEAILGERASRVRLESLPSSTPSKPYSDRELRGLRDWALRSSTSRRPRAFALLGLGVGAGLSTGEITAALCADVRETESGLTISVRGQRARTVTISPEWAEAVREAIDGGSAGDWIFCPDRTTGGKNMVTNFLAPDRSAAVNVQRMRATWIVRQLREGAPAVQLMRDAGVSRMTALSRFVPFVDAA</sequence>
<gene>
    <name evidence="2" type="ORF">ABIE21_003288</name>
</gene>
<dbReference type="RefSeq" id="WP_354025932.1">
    <property type="nucleotide sequence ID" value="NZ_JBEPSJ010000005.1"/>
</dbReference>
<dbReference type="EMBL" id="JBEPSJ010000005">
    <property type="protein sequence ID" value="MET4583757.1"/>
    <property type="molecule type" value="Genomic_DNA"/>
</dbReference>
<reference evidence="2 3" key="1">
    <citation type="submission" date="2024-06" db="EMBL/GenBank/DDBJ databases">
        <title>Sorghum-associated microbial communities from plants grown in Nebraska, USA.</title>
        <authorList>
            <person name="Schachtman D."/>
        </authorList>
    </citation>
    <scope>NUCLEOTIDE SEQUENCE [LARGE SCALE GENOMIC DNA]</scope>
    <source>
        <strain evidence="2 3">2857</strain>
    </source>
</reference>
<dbReference type="InterPro" id="IPR011010">
    <property type="entry name" value="DNA_brk_join_enz"/>
</dbReference>
<evidence type="ECO:0000313" key="3">
    <source>
        <dbReference type="Proteomes" id="UP001549257"/>
    </source>
</evidence>
<protein>
    <submittedName>
        <fullName evidence="2">Integrase</fullName>
    </submittedName>
</protein>